<feature type="transmembrane region" description="Helical" evidence="2">
    <location>
        <begin position="191"/>
        <end position="209"/>
    </location>
</feature>
<dbReference type="EMBL" id="CP009530">
    <property type="protein sequence ID" value="AKB57752.1"/>
    <property type="molecule type" value="Genomic_DNA"/>
</dbReference>
<dbReference type="AlphaFoldDB" id="A0A0E3R0S7"/>
<protein>
    <recommendedName>
        <fullName evidence="3">DUF7343 domain-containing protein</fullName>
    </recommendedName>
</protein>
<evidence type="ECO:0000313" key="5">
    <source>
        <dbReference type="Proteomes" id="UP000033079"/>
    </source>
</evidence>
<gene>
    <name evidence="4" type="ORF">MSBR2_1236</name>
</gene>
<organism evidence="4 5">
    <name type="scientific">Methanosarcina barkeri 227</name>
    <dbReference type="NCBI Taxonomy" id="1434106"/>
    <lineage>
        <taxon>Archaea</taxon>
        <taxon>Methanobacteriati</taxon>
        <taxon>Methanobacteriota</taxon>
        <taxon>Stenosarchaea group</taxon>
        <taxon>Methanomicrobia</taxon>
        <taxon>Methanosarcinales</taxon>
        <taxon>Methanosarcinaceae</taxon>
        <taxon>Methanosarcina</taxon>
    </lineage>
</organism>
<proteinExistence type="predicted"/>
<dbReference type="SUPFAM" id="SSF46785">
    <property type="entry name" value="Winged helix' DNA-binding domain"/>
    <property type="match status" value="1"/>
</dbReference>
<feature type="compositionally biased region" description="Low complexity" evidence="1">
    <location>
        <begin position="150"/>
        <end position="169"/>
    </location>
</feature>
<feature type="domain" description="DUF7343" evidence="3">
    <location>
        <begin position="403"/>
        <end position="461"/>
    </location>
</feature>
<evidence type="ECO:0000259" key="3">
    <source>
        <dbReference type="Pfam" id="PF24034"/>
    </source>
</evidence>
<evidence type="ECO:0000256" key="1">
    <source>
        <dbReference type="SAM" id="MobiDB-lite"/>
    </source>
</evidence>
<feature type="compositionally biased region" description="Basic and acidic residues" evidence="1">
    <location>
        <begin position="234"/>
        <end position="244"/>
    </location>
</feature>
<dbReference type="PATRIC" id="fig|1434106.5.peg.1579"/>
<dbReference type="HOGENOM" id="CLU_062160_0_0_2"/>
<evidence type="ECO:0000313" key="4">
    <source>
        <dbReference type="EMBL" id="AKB57752.1"/>
    </source>
</evidence>
<dbReference type="InterPro" id="IPR036390">
    <property type="entry name" value="WH_DNA-bd_sf"/>
</dbReference>
<dbReference type="RefSeq" id="WP_052725746.1">
    <property type="nucleotide sequence ID" value="NZ_CP009530.1"/>
</dbReference>
<feature type="compositionally biased region" description="Polar residues" evidence="1">
    <location>
        <begin position="139"/>
        <end position="149"/>
    </location>
</feature>
<accession>A0A0E3R0S7</accession>
<evidence type="ECO:0000256" key="2">
    <source>
        <dbReference type="SAM" id="Phobius"/>
    </source>
</evidence>
<keyword evidence="2" id="KW-1133">Transmembrane helix</keyword>
<keyword evidence="2" id="KW-0812">Transmembrane</keyword>
<feature type="compositionally biased region" description="Basic and acidic residues" evidence="1">
    <location>
        <begin position="261"/>
        <end position="272"/>
    </location>
</feature>
<feature type="region of interest" description="Disordered" evidence="1">
    <location>
        <begin position="139"/>
        <end position="177"/>
    </location>
</feature>
<sequence length="466" mass="51649">MPGKVENQYTTLGLSKMNIRLYIICIAAVLALAGPALAANNTATVHGAVYGWDTFKPLENAVVEVNSTPSQSMVAKYGLYSFDLVPGDYNITASYYQNSSVTYTASETIQIKDQGKYVRDLLLLPVYSEELMGDSEVNTLSENHNGTAESSSSNTTNSLTDTSTGRTTSKGNSSSMNLADQNITGYINVNYLPIASLLFLILIAAGYRVSRKDKKIEKNQPFRGHQISGTGAVEKSHSTGDFFKPKVPELSVEVHDKRAEVPHESLEPKLKWDSQVQDSQVQESQVKPFETASSTESIADPVKEPVREPVPESLQEHKELINEPVNEQVKPAVTELSSEIPEKKMQKESADIKVDPKENEKELVESELQKEKQGILSEKADDKPTESPETETTASKKKLPLPADLQEVMDIIRGQGGRITQKDLRSKLKYSEGKVSLMLADLERRELIEKFKRGRGNVVILRDEER</sequence>
<dbReference type="Pfam" id="PF24034">
    <property type="entry name" value="DUF7343"/>
    <property type="match status" value="1"/>
</dbReference>
<feature type="region of interest" description="Disordered" evidence="1">
    <location>
        <begin position="222"/>
        <end position="244"/>
    </location>
</feature>
<dbReference type="SUPFAM" id="SSF49464">
    <property type="entry name" value="Carboxypeptidase regulatory domain-like"/>
    <property type="match status" value="1"/>
</dbReference>
<feature type="region of interest" description="Disordered" evidence="1">
    <location>
        <begin position="336"/>
        <end position="401"/>
    </location>
</feature>
<dbReference type="Proteomes" id="UP000033079">
    <property type="component" value="Chromosome"/>
</dbReference>
<dbReference type="InterPro" id="IPR008969">
    <property type="entry name" value="CarboxyPept-like_regulatory"/>
</dbReference>
<name>A0A0E3R0S7_METBA</name>
<feature type="region of interest" description="Disordered" evidence="1">
    <location>
        <begin position="261"/>
        <end position="314"/>
    </location>
</feature>
<feature type="compositionally biased region" description="Basic and acidic residues" evidence="1">
    <location>
        <begin position="340"/>
        <end position="386"/>
    </location>
</feature>
<dbReference type="InterPro" id="IPR055767">
    <property type="entry name" value="DUF7343"/>
</dbReference>
<dbReference type="KEGG" id="mbar:MSBR2_1236"/>
<keyword evidence="2" id="KW-0472">Membrane</keyword>
<feature type="compositionally biased region" description="Basic and acidic residues" evidence="1">
    <location>
        <begin position="301"/>
        <end position="314"/>
    </location>
</feature>
<feature type="compositionally biased region" description="Low complexity" evidence="1">
    <location>
        <begin position="273"/>
        <end position="286"/>
    </location>
</feature>
<reference evidence="4 5" key="1">
    <citation type="submission" date="2014-07" db="EMBL/GenBank/DDBJ databases">
        <title>Methanogenic archaea and the global carbon cycle.</title>
        <authorList>
            <person name="Henriksen J.R."/>
            <person name="Luke J."/>
            <person name="Reinhart S."/>
            <person name="Benedict M.N."/>
            <person name="Youngblut N.D."/>
            <person name="Metcalf M.E."/>
            <person name="Whitaker R.J."/>
            <person name="Metcalf W.W."/>
        </authorList>
    </citation>
    <scope>NUCLEOTIDE SEQUENCE [LARGE SCALE GENOMIC DNA]</scope>
    <source>
        <strain evidence="4 5">227</strain>
    </source>
</reference>
<dbReference type="GeneID" id="24800206"/>
<dbReference type="Gene3D" id="2.60.40.1120">
    <property type="entry name" value="Carboxypeptidase-like, regulatory domain"/>
    <property type="match status" value="1"/>
</dbReference>